<dbReference type="Proteomes" id="UP000237000">
    <property type="component" value="Unassembled WGS sequence"/>
</dbReference>
<sequence>MEKLKCPSLKIKDFTFDVYRELVAGHDFSSVSSSLDVRPRSAGEKGNDRWDLIVKTIEKKKKRNLIVIQLLRQLMKQSPVPTKKRLPKQRICLIISTGKSSAKNMNLIVMPLLHQLMKQIPANKRLKRQRICLVISIRKSSTRNMNLIVIPLLRQLMKQKLVPANKRWMKVKEVLIRFLQFHHQLSNLCAIWKM</sequence>
<keyword evidence="2" id="KW-1185">Reference proteome</keyword>
<gene>
    <name evidence="1" type="ORF">TorRG33x02_178920</name>
</gene>
<evidence type="ECO:0000313" key="1">
    <source>
        <dbReference type="EMBL" id="PON86326.1"/>
    </source>
</evidence>
<accession>A0A2P5EL93</accession>
<dbReference type="AlphaFoldDB" id="A0A2P5EL93"/>
<dbReference type="EMBL" id="JXTC01000134">
    <property type="protein sequence ID" value="PON86326.1"/>
    <property type="molecule type" value="Genomic_DNA"/>
</dbReference>
<comment type="caution">
    <text evidence="1">The sequence shown here is derived from an EMBL/GenBank/DDBJ whole genome shotgun (WGS) entry which is preliminary data.</text>
</comment>
<proteinExistence type="predicted"/>
<organism evidence="1 2">
    <name type="scientific">Trema orientale</name>
    <name type="common">Charcoal tree</name>
    <name type="synonym">Celtis orientalis</name>
    <dbReference type="NCBI Taxonomy" id="63057"/>
    <lineage>
        <taxon>Eukaryota</taxon>
        <taxon>Viridiplantae</taxon>
        <taxon>Streptophyta</taxon>
        <taxon>Embryophyta</taxon>
        <taxon>Tracheophyta</taxon>
        <taxon>Spermatophyta</taxon>
        <taxon>Magnoliopsida</taxon>
        <taxon>eudicotyledons</taxon>
        <taxon>Gunneridae</taxon>
        <taxon>Pentapetalae</taxon>
        <taxon>rosids</taxon>
        <taxon>fabids</taxon>
        <taxon>Rosales</taxon>
        <taxon>Cannabaceae</taxon>
        <taxon>Trema</taxon>
    </lineage>
</organism>
<name>A0A2P5EL93_TREOI</name>
<protein>
    <submittedName>
        <fullName evidence="1">Uncharacterized protein</fullName>
    </submittedName>
</protein>
<dbReference type="InParanoid" id="A0A2P5EL93"/>
<reference evidence="2" key="1">
    <citation type="submission" date="2016-06" db="EMBL/GenBank/DDBJ databases">
        <title>Parallel loss of symbiosis genes in relatives of nitrogen-fixing non-legume Parasponia.</title>
        <authorList>
            <person name="Van Velzen R."/>
            <person name="Holmer R."/>
            <person name="Bu F."/>
            <person name="Rutten L."/>
            <person name="Van Zeijl A."/>
            <person name="Liu W."/>
            <person name="Santuari L."/>
            <person name="Cao Q."/>
            <person name="Sharma T."/>
            <person name="Shen D."/>
            <person name="Roswanjaya Y."/>
            <person name="Wardhani T."/>
            <person name="Kalhor M.S."/>
            <person name="Jansen J."/>
            <person name="Van den Hoogen J."/>
            <person name="Gungor B."/>
            <person name="Hartog M."/>
            <person name="Hontelez J."/>
            <person name="Verver J."/>
            <person name="Yang W.-C."/>
            <person name="Schijlen E."/>
            <person name="Repin R."/>
            <person name="Schilthuizen M."/>
            <person name="Schranz E."/>
            <person name="Heidstra R."/>
            <person name="Miyata K."/>
            <person name="Fedorova E."/>
            <person name="Kohlen W."/>
            <person name="Bisseling T."/>
            <person name="Smit S."/>
            <person name="Geurts R."/>
        </authorList>
    </citation>
    <scope>NUCLEOTIDE SEQUENCE [LARGE SCALE GENOMIC DNA]</scope>
    <source>
        <strain evidence="2">cv. RG33-2</strain>
    </source>
</reference>
<evidence type="ECO:0000313" key="2">
    <source>
        <dbReference type="Proteomes" id="UP000237000"/>
    </source>
</evidence>